<dbReference type="AlphaFoldDB" id="A0A2N0PH35"/>
<organism evidence="2 3">
    <name type="scientific">Rhizophagus irregularis</name>
    <dbReference type="NCBI Taxonomy" id="588596"/>
    <lineage>
        <taxon>Eukaryota</taxon>
        <taxon>Fungi</taxon>
        <taxon>Fungi incertae sedis</taxon>
        <taxon>Mucoromycota</taxon>
        <taxon>Glomeromycotina</taxon>
        <taxon>Glomeromycetes</taxon>
        <taxon>Glomerales</taxon>
        <taxon>Glomeraceae</taxon>
        <taxon>Rhizophagus</taxon>
    </lineage>
</organism>
<dbReference type="Proteomes" id="UP000232722">
    <property type="component" value="Unassembled WGS sequence"/>
</dbReference>
<dbReference type="EMBL" id="LLXJ01000796">
    <property type="protein sequence ID" value="PKC06141.1"/>
    <property type="molecule type" value="Genomic_DNA"/>
</dbReference>
<accession>A0A2N0PH35</accession>
<feature type="region of interest" description="Disordered" evidence="1">
    <location>
        <begin position="144"/>
        <end position="184"/>
    </location>
</feature>
<reference evidence="2 3" key="2">
    <citation type="submission" date="2017-09" db="EMBL/GenBank/DDBJ databases">
        <title>Extensive intraspecific genome diversity in a model arbuscular mycorrhizal fungus.</title>
        <authorList>
            <person name="Chen E.C."/>
            <person name="Morin E."/>
            <person name="Beaudet D."/>
            <person name="Noel J."/>
            <person name="Ndikumana S."/>
            <person name="Charron P."/>
            <person name="St-Onge C."/>
            <person name="Giorgi J."/>
            <person name="Grigoriev I.V."/>
            <person name="Roux C."/>
            <person name="Martin F.M."/>
            <person name="Corradi N."/>
        </authorList>
    </citation>
    <scope>NUCLEOTIDE SEQUENCE [LARGE SCALE GENOMIC DNA]</scope>
    <source>
        <strain evidence="2 3">A5</strain>
    </source>
</reference>
<feature type="compositionally biased region" description="Acidic residues" evidence="1">
    <location>
        <begin position="144"/>
        <end position="162"/>
    </location>
</feature>
<evidence type="ECO:0000313" key="3">
    <source>
        <dbReference type="Proteomes" id="UP000232722"/>
    </source>
</evidence>
<sequence>MENVIGAIDGSHIVLENVLLKQPETYWNKIFLSIARNCRLQRYDYRLCDWTAWLIHDAKVYKNSYFYQMFSKIIREEYLLGLLETQHILYLTFLIKPLIKNRFIALKELNVRDVSTIVKITECAIILHNCLELNNDNIEELYENDEDEDGDDDSNNDEEDINQNEIVMKREEEKKSEQLMNPNY</sequence>
<dbReference type="VEuPathDB" id="FungiDB:RhiirFUN_011295"/>
<evidence type="ECO:0000256" key="1">
    <source>
        <dbReference type="SAM" id="MobiDB-lite"/>
    </source>
</evidence>
<evidence type="ECO:0000313" key="2">
    <source>
        <dbReference type="EMBL" id="PKC06141.1"/>
    </source>
</evidence>
<reference evidence="2 3" key="1">
    <citation type="submission" date="2016-04" db="EMBL/GenBank/DDBJ databases">
        <title>Genome analyses suggest a sexual origin of heterokaryosis in a supposedly ancient asexual fungus.</title>
        <authorList>
            <person name="Ropars J."/>
            <person name="Sedzielewska K."/>
            <person name="Noel J."/>
            <person name="Charron P."/>
            <person name="Farinelli L."/>
            <person name="Marton T."/>
            <person name="Kruger M."/>
            <person name="Pelin A."/>
            <person name="Brachmann A."/>
            <person name="Corradi N."/>
        </authorList>
    </citation>
    <scope>NUCLEOTIDE SEQUENCE [LARGE SCALE GENOMIC DNA]</scope>
    <source>
        <strain evidence="2 3">A5</strain>
    </source>
</reference>
<name>A0A2N0PH35_9GLOM</name>
<protein>
    <recommendedName>
        <fullName evidence="4">DDE Tnp4 domain-containing protein</fullName>
    </recommendedName>
</protein>
<proteinExistence type="predicted"/>
<gene>
    <name evidence="2" type="ORF">RhiirA5_419998</name>
</gene>
<feature type="compositionally biased region" description="Basic and acidic residues" evidence="1">
    <location>
        <begin position="167"/>
        <end position="177"/>
    </location>
</feature>
<dbReference type="VEuPathDB" id="FungiDB:FUN_015480"/>
<comment type="caution">
    <text evidence="2">The sequence shown here is derived from an EMBL/GenBank/DDBJ whole genome shotgun (WGS) entry which is preliminary data.</text>
</comment>
<evidence type="ECO:0008006" key="4">
    <source>
        <dbReference type="Google" id="ProtNLM"/>
    </source>
</evidence>